<keyword evidence="1" id="KW-1133">Transmembrane helix</keyword>
<feature type="transmembrane region" description="Helical" evidence="1">
    <location>
        <begin position="42"/>
        <end position="63"/>
    </location>
</feature>
<reference evidence="2 3" key="1">
    <citation type="submission" date="2021-04" db="EMBL/GenBank/DDBJ databases">
        <title>Pseudomonas boanensis sp. nov., a bacterium isolated from river water used for household purposes in Boane District, Mozambique.</title>
        <authorList>
            <person name="Nicklasson M."/>
            <person name="Martin-Rodriguez A.J."/>
            <person name="Thorell K."/>
            <person name="Neves L."/>
            <person name="Mussagy A."/>
            <person name="Rydberg H.A."/>
            <person name="Hernroth B."/>
            <person name="Svensson-Stadler L."/>
            <person name="Sjoling A."/>
        </authorList>
    </citation>
    <scope>NUCLEOTIDE SEQUENCE [LARGE SCALE GENOMIC DNA]</scope>
    <source>
        <strain evidence="2 3">DB1</strain>
    </source>
</reference>
<comment type="caution">
    <text evidence="2">The sequence shown here is derived from an EMBL/GenBank/DDBJ whole genome shotgun (WGS) entry which is preliminary data.</text>
</comment>
<keyword evidence="3" id="KW-1185">Reference proteome</keyword>
<keyword evidence="1" id="KW-0472">Membrane</keyword>
<evidence type="ECO:0000313" key="2">
    <source>
        <dbReference type="EMBL" id="MBT8764698.1"/>
    </source>
</evidence>
<protein>
    <submittedName>
        <fullName evidence="2">Oligosaccharide repeat unit polymerase</fullName>
    </submittedName>
</protein>
<feature type="transmembrane region" description="Helical" evidence="1">
    <location>
        <begin position="12"/>
        <end position="36"/>
    </location>
</feature>
<feature type="transmembrane region" description="Helical" evidence="1">
    <location>
        <begin position="164"/>
        <end position="184"/>
    </location>
</feature>
<feature type="transmembrane region" description="Helical" evidence="1">
    <location>
        <begin position="135"/>
        <end position="157"/>
    </location>
</feature>
<keyword evidence="1" id="KW-0812">Transmembrane</keyword>
<gene>
    <name evidence="2" type="ORF">J7302_00795</name>
</gene>
<dbReference type="Proteomes" id="UP001519667">
    <property type="component" value="Unassembled WGS sequence"/>
</dbReference>
<sequence>MSTSTLFKYVRAQYAALLFALALLAGYGGMGLVGYYESGNAYYLDLAFLALLASGTVLAFSQISLIRETIITPRVVIGVGVLFFIVFGVFACFALLVLATAEAIPLLAWVSGADPETLVLLREKFLKAREGWQAVFPYINGLFTGALIPYCLAYFFLERYRWRWLAFGAFLLYCIVFIEKVFFLKAMLPLLYVAFCVREGRASTFLLVIGLCLGILFFLGVVSGFGTSVVETSVPFFSNEYRPSGTFNFLAWRAIAVPVFTAADALAYFAEGLHSNHLMGATSSLLAALFGLERVDFERLVFAYQWGQTETGTGSANSVYFVDAYVNFGIWGVIFFSAIIGVLFRMIARSRDQALHAIWPLFAFGLYVSGLVGNLASNGFLLVFVFCGMTQIRSAIKAKSPGAEAAHNSASCEDATGFPGRS</sequence>
<dbReference type="RefSeq" id="WP_215368853.1">
    <property type="nucleotide sequence ID" value="NZ_JAGTIS010000001.1"/>
</dbReference>
<evidence type="ECO:0000256" key="1">
    <source>
        <dbReference type="SAM" id="Phobius"/>
    </source>
</evidence>
<organism evidence="2 3">
    <name type="scientific">Metapseudomonas boanensis</name>
    <dbReference type="NCBI Taxonomy" id="2822138"/>
    <lineage>
        <taxon>Bacteria</taxon>
        <taxon>Pseudomonadati</taxon>
        <taxon>Pseudomonadota</taxon>
        <taxon>Gammaproteobacteria</taxon>
        <taxon>Pseudomonadales</taxon>
        <taxon>Pseudomonadaceae</taxon>
        <taxon>Metapseudomonas</taxon>
    </lineage>
</organism>
<proteinExistence type="predicted"/>
<evidence type="ECO:0000313" key="3">
    <source>
        <dbReference type="Proteomes" id="UP001519667"/>
    </source>
</evidence>
<feature type="transmembrane region" description="Helical" evidence="1">
    <location>
        <begin position="204"/>
        <end position="230"/>
    </location>
</feature>
<name>A0ABS5XAH6_9GAMM</name>
<feature type="transmembrane region" description="Helical" evidence="1">
    <location>
        <begin position="328"/>
        <end position="347"/>
    </location>
</feature>
<dbReference type="EMBL" id="JAGTIS010000001">
    <property type="protein sequence ID" value="MBT8764698.1"/>
    <property type="molecule type" value="Genomic_DNA"/>
</dbReference>
<feature type="transmembrane region" description="Helical" evidence="1">
    <location>
        <begin position="75"/>
        <end position="99"/>
    </location>
</feature>
<accession>A0ABS5XAH6</accession>